<protein>
    <submittedName>
        <fullName evidence="2">Uncharacterized protein</fullName>
    </submittedName>
</protein>
<dbReference type="EMBL" id="REGN01003299">
    <property type="protein sequence ID" value="RNA23375.1"/>
    <property type="molecule type" value="Genomic_DNA"/>
</dbReference>
<evidence type="ECO:0000313" key="2">
    <source>
        <dbReference type="EMBL" id="RNA23375.1"/>
    </source>
</evidence>
<keyword evidence="1" id="KW-1133">Transmembrane helix</keyword>
<proteinExistence type="predicted"/>
<keyword evidence="1" id="KW-0472">Membrane</keyword>
<reference evidence="2 3" key="1">
    <citation type="journal article" date="2018" name="Sci. Rep.">
        <title>Genomic signatures of local adaptation to the degree of environmental predictability in rotifers.</title>
        <authorList>
            <person name="Franch-Gras L."/>
            <person name="Hahn C."/>
            <person name="Garcia-Roger E.M."/>
            <person name="Carmona M.J."/>
            <person name="Serra M."/>
            <person name="Gomez A."/>
        </authorList>
    </citation>
    <scope>NUCLEOTIDE SEQUENCE [LARGE SCALE GENOMIC DNA]</scope>
    <source>
        <strain evidence="2">HYR1</strain>
    </source>
</reference>
<sequence>MTLSSASFIPKQFEAVDNLKQFVYLFLSLVELLLSYLYHMPVDACTTFSASLSIVFLSLFVVNAVKSEKDES</sequence>
<keyword evidence="3" id="KW-1185">Reference proteome</keyword>
<dbReference type="AlphaFoldDB" id="A0A3M7RJ84"/>
<gene>
    <name evidence="2" type="ORF">BpHYR1_015660</name>
</gene>
<evidence type="ECO:0000256" key="1">
    <source>
        <dbReference type="SAM" id="Phobius"/>
    </source>
</evidence>
<comment type="caution">
    <text evidence="2">The sequence shown here is derived from an EMBL/GenBank/DDBJ whole genome shotgun (WGS) entry which is preliminary data.</text>
</comment>
<organism evidence="2 3">
    <name type="scientific">Brachionus plicatilis</name>
    <name type="common">Marine rotifer</name>
    <name type="synonym">Brachionus muelleri</name>
    <dbReference type="NCBI Taxonomy" id="10195"/>
    <lineage>
        <taxon>Eukaryota</taxon>
        <taxon>Metazoa</taxon>
        <taxon>Spiralia</taxon>
        <taxon>Gnathifera</taxon>
        <taxon>Rotifera</taxon>
        <taxon>Eurotatoria</taxon>
        <taxon>Monogononta</taxon>
        <taxon>Pseudotrocha</taxon>
        <taxon>Ploima</taxon>
        <taxon>Brachionidae</taxon>
        <taxon>Brachionus</taxon>
    </lineage>
</organism>
<feature type="transmembrane region" description="Helical" evidence="1">
    <location>
        <begin position="46"/>
        <end position="65"/>
    </location>
</feature>
<feature type="transmembrane region" description="Helical" evidence="1">
    <location>
        <begin position="21"/>
        <end position="40"/>
    </location>
</feature>
<dbReference type="Proteomes" id="UP000276133">
    <property type="component" value="Unassembled WGS sequence"/>
</dbReference>
<accession>A0A3M7RJ84</accession>
<evidence type="ECO:0000313" key="3">
    <source>
        <dbReference type="Proteomes" id="UP000276133"/>
    </source>
</evidence>
<keyword evidence="1" id="KW-0812">Transmembrane</keyword>
<name>A0A3M7RJ84_BRAPC</name>